<accession>A0AAV1YYM7</accession>
<name>A0AAV1YYM7_9ARAC</name>
<dbReference type="EMBL" id="CAXIEN010000009">
    <property type="protein sequence ID" value="CAL1263573.1"/>
    <property type="molecule type" value="Genomic_DNA"/>
</dbReference>
<comment type="caution">
    <text evidence="2">The sequence shown here is derived from an EMBL/GenBank/DDBJ whole genome shotgun (WGS) entry which is preliminary data.</text>
</comment>
<sequence length="70" mass="7749">MNFVILPHCNQQGMCQLEGKCNLSLSSVLKKKDMSDRFCGPQGLEHQPITSTPVQKKLPGQEPCFKESAS</sequence>
<reference evidence="2 3" key="1">
    <citation type="submission" date="2024-04" db="EMBL/GenBank/DDBJ databases">
        <authorList>
            <person name="Rising A."/>
            <person name="Reimegard J."/>
            <person name="Sonavane S."/>
            <person name="Akerstrom W."/>
            <person name="Nylinder S."/>
            <person name="Hedman E."/>
            <person name="Kallberg Y."/>
        </authorList>
    </citation>
    <scope>NUCLEOTIDE SEQUENCE [LARGE SCALE GENOMIC DNA]</scope>
</reference>
<proteinExistence type="predicted"/>
<dbReference type="Proteomes" id="UP001497382">
    <property type="component" value="Unassembled WGS sequence"/>
</dbReference>
<dbReference type="AlphaFoldDB" id="A0AAV1YYM7"/>
<evidence type="ECO:0000256" key="1">
    <source>
        <dbReference type="SAM" id="MobiDB-lite"/>
    </source>
</evidence>
<organism evidence="2 3">
    <name type="scientific">Larinioides sclopetarius</name>
    <dbReference type="NCBI Taxonomy" id="280406"/>
    <lineage>
        <taxon>Eukaryota</taxon>
        <taxon>Metazoa</taxon>
        <taxon>Ecdysozoa</taxon>
        <taxon>Arthropoda</taxon>
        <taxon>Chelicerata</taxon>
        <taxon>Arachnida</taxon>
        <taxon>Araneae</taxon>
        <taxon>Araneomorphae</taxon>
        <taxon>Entelegynae</taxon>
        <taxon>Araneoidea</taxon>
        <taxon>Araneidae</taxon>
        <taxon>Larinioides</taxon>
    </lineage>
</organism>
<keyword evidence="3" id="KW-1185">Reference proteome</keyword>
<evidence type="ECO:0000313" key="3">
    <source>
        <dbReference type="Proteomes" id="UP001497382"/>
    </source>
</evidence>
<protein>
    <submittedName>
        <fullName evidence="2">Uncharacterized protein</fullName>
    </submittedName>
</protein>
<feature type="region of interest" description="Disordered" evidence="1">
    <location>
        <begin position="40"/>
        <end position="70"/>
    </location>
</feature>
<evidence type="ECO:0000313" key="2">
    <source>
        <dbReference type="EMBL" id="CAL1263573.1"/>
    </source>
</evidence>
<gene>
    <name evidence="2" type="ORF">LARSCL_LOCUS1561</name>
</gene>